<sequence>MSNVIHSSPTAPAGRHVAQRATLSDALDARRDTLRGTSGRLAYYADTTATGRPLVLIHSINAAPSSYELRPLFEHYRGKRPVYSLELPGFGHSERPARRYTPELFATAINEFLEQVVDAPADLLALSLSSEFAARAALTAPARVTSLTLISPTGFTSRELPSERTGHRLRRILTLPLLGRALYALVASRPSIRHYLGRSFTGAPPQALIDYAHATSHQPGAHHAPLHFLSTLLFTRKARERLYSRLTDLPVLVIADRDPYIDFTALPDFLADHPNWRSETLAPHLGLPHWEHPEATIATLDAFWTES</sequence>
<dbReference type="KEGG" id="mpur:MARPU_12755"/>
<dbReference type="eggNOG" id="COG0596">
    <property type="taxonomic scope" value="Bacteria"/>
</dbReference>
<reference evidence="2 3" key="1">
    <citation type="submission" date="2013-12" db="EMBL/GenBank/DDBJ databases">
        <authorList>
            <consortium name="DOE Joint Genome Institute"/>
            <person name="Bryant D.A."/>
            <person name="Huntemann M."/>
            <person name="Han J."/>
            <person name="Chen A."/>
            <person name="Kyrpides N."/>
            <person name="Mavromatis K."/>
            <person name="Markowitz V."/>
            <person name="Palaniappan K."/>
            <person name="Ivanova N."/>
            <person name="Schaumberg A."/>
            <person name="Pati A."/>
            <person name="Liolios K."/>
            <person name="Nordberg H.P."/>
            <person name="Cantor M.N."/>
            <person name="Hua S.X."/>
            <person name="Woyke T."/>
        </authorList>
    </citation>
    <scope>NUCLEOTIDE SEQUENCE [LARGE SCALE GENOMIC DNA]</scope>
    <source>
        <strain evidence="2 3">984</strain>
    </source>
</reference>
<dbReference type="SUPFAM" id="SSF53474">
    <property type="entry name" value="alpha/beta-Hydrolases"/>
    <property type="match status" value="1"/>
</dbReference>
<dbReference type="EMBL" id="CP007031">
    <property type="protein sequence ID" value="AHF04615.1"/>
    <property type="molecule type" value="Genomic_DNA"/>
</dbReference>
<protein>
    <submittedName>
        <fullName evidence="2">Alpha/beta hydrolase</fullName>
    </submittedName>
</protein>
<keyword evidence="3" id="KW-1185">Reference proteome</keyword>
<keyword evidence="2" id="KW-0378">Hydrolase</keyword>
<name>W0E163_MARPU</name>
<dbReference type="Pfam" id="PF12697">
    <property type="entry name" value="Abhydrolase_6"/>
    <property type="match status" value="1"/>
</dbReference>
<dbReference type="Proteomes" id="UP000005275">
    <property type="component" value="Chromosome"/>
</dbReference>
<dbReference type="PANTHER" id="PTHR46438">
    <property type="entry name" value="ALPHA/BETA-HYDROLASES SUPERFAMILY PROTEIN"/>
    <property type="match status" value="1"/>
</dbReference>
<accession>W0E163</accession>
<dbReference type="GO" id="GO:0016787">
    <property type="term" value="F:hydrolase activity"/>
    <property type="evidence" value="ECO:0007669"/>
    <property type="project" value="UniProtKB-KW"/>
</dbReference>
<proteinExistence type="predicted"/>
<dbReference type="Gene3D" id="3.40.50.1820">
    <property type="entry name" value="alpha/beta hydrolase"/>
    <property type="match status" value="1"/>
</dbReference>
<dbReference type="AlphaFoldDB" id="W0E163"/>
<dbReference type="InterPro" id="IPR029058">
    <property type="entry name" value="AB_hydrolase_fold"/>
</dbReference>
<dbReference type="PANTHER" id="PTHR46438:SF2">
    <property type="entry name" value="ALPHA_BETA-HYDROLASES SUPERFAMILY PROTEIN"/>
    <property type="match status" value="1"/>
</dbReference>
<dbReference type="STRING" id="765910.MARPU_12755"/>
<dbReference type="HOGENOM" id="CLU_020336_13_4_6"/>
<dbReference type="RefSeq" id="WP_005221670.1">
    <property type="nucleotide sequence ID" value="NZ_CP007031.1"/>
</dbReference>
<evidence type="ECO:0000313" key="3">
    <source>
        <dbReference type="Proteomes" id="UP000005275"/>
    </source>
</evidence>
<feature type="domain" description="AB hydrolase-1" evidence="1">
    <location>
        <begin position="54"/>
        <end position="298"/>
    </location>
</feature>
<evidence type="ECO:0000259" key="1">
    <source>
        <dbReference type="Pfam" id="PF12697"/>
    </source>
</evidence>
<evidence type="ECO:0000313" key="2">
    <source>
        <dbReference type="EMBL" id="AHF04615.1"/>
    </source>
</evidence>
<gene>
    <name evidence="2" type="ORF">MARPU_12755</name>
</gene>
<organism evidence="2 3">
    <name type="scientific">Marichromatium purpuratum 984</name>
    <dbReference type="NCBI Taxonomy" id="765910"/>
    <lineage>
        <taxon>Bacteria</taxon>
        <taxon>Pseudomonadati</taxon>
        <taxon>Pseudomonadota</taxon>
        <taxon>Gammaproteobacteria</taxon>
        <taxon>Chromatiales</taxon>
        <taxon>Chromatiaceae</taxon>
        <taxon>Marichromatium</taxon>
    </lineage>
</organism>
<dbReference type="InterPro" id="IPR000073">
    <property type="entry name" value="AB_hydrolase_1"/>
</dbReference>
<dbReference type="OrthoDB" id="9808398at2"/>